<dbReference type="Proteomes" id="UP001324634">
    <property type="component" value="Chromosome"/>
</dbReference>
<sequence length="278" mass="32528">MKRIMIGILAIGISQIVNAETFHSSIHSIAFGKGTAPHLVRFDNGRVSFLESEKGDLLQSLQFSLSKGRMVKVKADSSNTIRTVKAISYAAPVADDLAWATKREPYTPAVVKNSATAQKIFGKMRKDYTKSGECFNRAHIWGLEEYKRSGLKSMKVFMFFTERYIRKYNFHWWFHVTPMVYVKNLTSPRTLDRRYTSGPRQMKTWSDTFVRSKRSCKIVKKFDDYWLNQKSQDCYHIYTSMHYYVPRDIEKRDLTGVEKTEFVDREIKKAYKNGFKKR</sequence>
<evidence type="ECO:0000313" key="3">
    <source>
        <dbReference type="Proteomes" id="UP001324634"/>
    </source>
</evidence>
<name>A0AAX4HJ86_9BACT</name>
<evidence type="ECO:0000259" key="1">
    <source>
        <dbReference type="Pfam" id="PF18626"/>
    </source>
</evidence>
<reference evidence="2 3" key="1">
    <citation type="submission" date="2023-11" db="EMBL/GenBank/DDBJ databases">
        <title>Peredibacter starrii A3.12.</title>
        <authorList>
            <person name="Mitchell R.J."/>
        </authorList>
    </citation>
    <scope>NUCLEOTIDE SEQUENCE [LARGE SCALE GENOMIC DNA]</scope>
    <source>
        <strain evidence="2 3">A3.12</strain>
    </source>
</reference>
<gene>
    <name evidence="2" type="ORF">SOO65_11355</name>
</gene>
<dbReference type="KEGG" id="psti:SOO65_11355"/>
<organism evidence="2 3">
    <name type="scientific">Peredibacter starrii</name>
    <dbReference type="NCBI Taxonomy" id="28202"/>
    <lineage>
        <taxon>Bacteria</taxon>
        <taxon>Pseudomonadati</taxon>
        <taxon>Bdellovibrionota</taxon>
        <taxon>Bacteriovoracia</taxon>
        <taxon>Bacteriovoracales</taxon>
        <taxon>Bacteriovoracaceae</taxon>
        <taxon>Peredibacter</taxon>
    </lineage>
</organism>
<feature type="domain" description="Protein glutaminase" evidence="1">
    <location>
        <begin position="121"/>
        <end position="208"/>
    </location>
</feature>
<accession>A0AAX4HJ86</accession>
<dbReference type="EMBL" id="CP139487">
    <property type="protein sequence ID" value="WPU63282.1"/>
    <property type="molecule type" value="Genomic_DNA"/>
</dbReference>
<dbReference type="Pfam" id="PF18626">
    <property type="entry name" value="Gln_deamidase_2"/>
    <property type="match status" value="1"/>
</dbReference>
<dbReference type="RefSeq" id="WP_321389709.1">
    <property type="nucleotide sequence ID" value="NZ_CP139487.1"/>
</dbReference>
<dbReference type="AlphaFoldDB" id="A0AAX4HJ86"/>
<dbReference type="InterPro" id="IPR041325">
    <property type="entry name" value="Gln_deamidase_2"/>
</dbReference>
<protein>
    <submittedName>
        <fullName evidence="2">Protein-glutamine glutaminase family protein</fullName>
    </submittedName>
</protein>
<dbReference type="Gene3D" id="3.10.620.30">
    <property type="match status" value="1"/>
</dbReference>
<proteinExistence type="predicted"/>
<evidence type="ECO:0000313" key="2">
    <source>
        <dbReference type="EMBL" id="WPU63282.1"/>
    </source>
</evidence>
<keyword evidence="3" id="KW-1185">Reference proteome</keyword>